<keyword evidence="1" id="KW-0436">Ligase</keyword>
<reference evidence="1" key="1">
    <citation type="submission" date="2020-04" db="EMBL/GenBank/DDBJ databases">
        <authorList>
            <person name="Alioto T."/>
            <person name="Alioto T."/>
            <person name="Gomez Garrido J."/>
        </authorList>
    </citation>
    <scope>NUCLEOTIDE SEQUENCE</scope>
    <source>
        <strain evidence="1">A484AB</strain>
    </source>
</reference>
<comment type="caution">
    <text evidence="1">The sequence shown here is derived from an EMBL/GenBank/DDBJ whole genome shotgun (WGS) entry which is preliminary data.</text>
</comment>
<dbReference type="InterPro" id="IPR012337">
    <property type="entry name" value="RNaseH-like_sf"/>
</dbReference>
<evidence type="ECO:0000313" key="1">
    <source>
        <dbReference type="EMBL" id="CAB3991176.1"/>
    </source>
</evidence>
<dbReference type="OrthoDB" id="6597828at2759"/>
<dbReference type="AlphaFoldDB" id="A0A7D9HR42"/>
<evidence type="ECO:0000313" key="2">
    <source>
        <dbReference type="Proteomes" id="UP001152795"/>
    </source>
</evidence>
<keyword evidence="2" id="KW-1185">Reference proteome</keyword>
<dbReference type="EMBL" id="CACRXK020001801">
    <property type="protein sequence ID" value="CAB3991176.1"/>
    <property type="molecule type" value="Genomic_DNA"/>
</dbReference>
<dbReference type="PANTHER" id="PTHR46880">
    <property type="entry name" value="RAS-ASSOCIATING DOMAIN-CONTAINING PROTEIN"/>
    <property type="match status" value="1"/>
</dbReference>
<dbReference type="SUPFAM" id="SSF53098">
    <property type="entry name" value="Ribonuclease H-like"/>
    <property type="match status" value="1"/>
</dbReference>
<proteinExistence type="predicted"/>
<dbReference type="GO" id="GO:0016874">
    <property type="term" value="F:ligase activity"/>
    <property type="evidence" value="ECO:0007669"/>
    <property type="project" value="UniProtKB-KW"/>
</dbReference>
<gene>
    <name evidence="1" type="ORF">PACLA_8A027908</name>
</gene>
<protein>
    <submittedName>
        <fullName evidence="1">E3 SUMO- ligase KIAA1586-like isoform X2</fullName>
    </submittedName>
</protein>
<accession>A0A7D9HR42</accession>
<organism evidence="1 2">
    <name type="scientific">Paramuricea clavata</name>
    <name type="common">Red gorgonian</name>
    <name type="synonym">Violescent sea-whip</name>
    <dbReference type="NCBI Taxonomy" id="317549"/>
    <lineage>
        <taxon>Eukaryota</taxon>
        <taxon>Metazoa</taxon>
        <taxon>Cnidaria</taxon>
        <taxon>Anthozoa</taxon>
        <taxon>Octocorallia</taxon>
        <taxon>Malacalcyonacea</taxon>
        <taxon>Plexauridae</taxon>
        <taxon>Paramuricea</taxon>
    </lineage>
</organism>
<dbReference type="PANTHER" id="PTHR46880:SF5">
    <property type="entry name" value="DUF4371 DOMAIN-CONTAINING PROTEIN"/>
    <property type="match status" value="1"/>
</dbReference>
<name>A0A7D9HR42_PARCT</name>
<dbReference type="Proteomes" id="UP001152795">
    <property type="component" value="Unassembled WGS sequence"/>
</dbReference>
<sequence>MRDIIGQHEMEKTSKLLKDCLCYSVQIDGSSDCQQVDSKFITARYVPPEEVNVNTLFLGILSSDLGGAPGLLDAFVSCLNGVKVETTKLVGVTTDGENANTGKKGGLWKLLREHTGRDILTAWCVCHRSDLAFESVQSQVSELSIWMSNVLAVSTFFRASPWQTKLLHQEDGNCLTSPKHFDVRFAEHTLNILKAVLNNLEAARNLWSKITNGTIESDKTEKATTQGFLRKWKKGTQQVIKCNLS</sequence>